<organism evidence="2 3">
    <name type="scientific">Puccinia graminis f. sp. tritici</name>
    <dbReference type="NCBI Taxonomy" id="56615"/>
    <lineage>
        <taxon>Eukaryota</taxon>
        <taxon>Fungi</taxon>
        <taxon>Dikarya</taxon>
        <taxon>Basidiomycota</taxon>
        <taxon>Pucciniomycotina</taxon>
        <taxon>Pucciniomycetes</taxon>
        <taxon>Pucciniales</taxon>
        <taxon>Pucciniaceae</taxon>
        <taxon>Puccinia</taxon>
    </lineage>
</organism>
<keyword evidence="1" id="KW-0472">Membrane</keyword>
<dbReference type="EMBL" id="VSWC01000118">
    <property type="protein sequence ID" value="KAA1084573.1"/>
    <property type="molecule type" value="Genomic_DNA"/>
</dbReference>
<feature type="transmembrane region" description="Helical" evidence="1">
    <location>
        <begin position="180"/>
        <end position="203"/>
    </location>
</feature>
<accession>A0A5B0N7U9</accession>
<keyword evidence="3" id="KW-1185">Reference proteome</keyword>
<feature type="transmembrane region" description="Helical" evidence="1">
    <location>
        <begin position="149"/>
        <end position="168"/>
    </location>
</feature>
<proteinExistence type="predicted"/>
<evidence type="ECO:0000256" key="1">
    <source>
        <dbReference type="SAM" id="Phobius"/>
    </source>
</evidence>
<comment type="caution">
    <text evidence="2">The sequence shown here is derived from an EMBL/GenBank/DDBJ whole genome shotgun (WGS) entry which is preliminary data.</text>
</comment>
<dbReference type="AlphaFoldDB" id="A0A5B0N7U9"/>
<evidence type="ECO:0000313" key="3">
    <source>
        <dbReference type="Proteomes" id="UP000324748"/>
    </source>
</evidence>
<protein>
    <submittedName>
        <fullName evidence="2">Uncharacterized protein</fullName>
    </submittedName>
</protein>
<keyword evidence="1" id="KW-1133">Transmembrane helix</keyword>
<feature type="transmembrane region" description="Helical" evidence="1">
    <location>
        <begin position="26"/>
        <end position="48"/>
    </location>
</feature>
<keyword evidence="1" id="KW-0812">Transmembrane</keyword>
<gene>
    <name evidence="2" type="ORF">PGT21_031079</name>
</gene>
<name>A0A5B0N7U9_PUCGR</name>
<reference evidence="2 3" key="1">
    <citation type="submission" date="2019-05" db="EMBL/GenBank/DDBJ databases">
        <title>Emergence of the Ug99 lineage of the wheat stem rust pathogen through somatic hybridization.</title>
        <authorList>
            <person name="Li F."/>
            <person name="Upadhyaya N.M."/>
            <person name="Sperschneider J."/>
            <person name="Matny O."/>
            <person name="Nguyen-Phuc H."/>
            <person name="Mago R."/>
            <person name="Raley C."/>
            <person name="Miller M.E."/>
            <person name="Silverstein K.A.T."/>
            <person name="Henningsen E."/>
            <person name="Hirsch C.D."/>
            <person name="Visser B."/>
            <person name="Pretorius Z.A."/>
            <person name="Steffenson B.J."/>
            <person name="Schwessinger B."/>
            <person name="Dodds P.N."/>
            <person name="Figueroa M."/>
        </authorList>
    </citation>
    <scope>NUCLEOTIDE SEQUENCE [LARGE SCALE GENOMIC DNA]</scope>
    <source>
        <strain evidence="2">21-0</strain>
    </source>
</reference>
<evidence type="ECO:0000313" key="2">
    <source>
        <dbReference type="EMBL" id="KAA1084573.1"/>
    </source>
</evidence>
<sequence>MSARSSSDCGLAKISKAMAVSSSKEVGWSILFRSIILWIFDFVSSNVFRSMLCPSRLMESVGSSKNGLVNLPTLYPELRKISASYAHTEPFPFVPATWMIGIRSWGFARHPSSRPIRSRPSLMAIFRFSEEHIPESDTHLITRFSHPYYFLRLLACFPALLYWLLVSIPSHSSSAQQIRFLWSSQLTLTIPLIAVPVFVFFRLRQVRKNFSLRALCLETLLDTWLVNFVAFNLGSLAYLGGWVPAITYLTCLISFGVICPKPAYLGPSKLRVMSPETFTTEILNRNYSSIVGFSAGELLDLSPEKLQAEVLEASKPKSKEHFSRKKWVIWPISESRKRAQVGFMDMEIILADLSLRFKDSEEEEIGFVILEMKNSNSLCATLKIWSDDDSAAAPILPEVDDFVLLQYQAGREINRLPARQLYNDNGSDSEEELPVQDSHSSVTVIWSQQTILEAFKLK</sequence>
<dbReference type="Proteomes" id="UP000324748">
    <property type="component" value="Unassembled WGS sequence"/>
</dbReference>
<feature type="transmembrane region" description="Helical" evidence="1">
    <location>
        <begin position="215"/>
        <end position="239"/>
    </location>
</feature>